<evidence type="ECO:0000313" key="9">
    <source>
        <dbReference type="EMBL" id="KPL72723.1"/>
    </source>
</evidence>
<evidence type="ECO:0000256" key="3">
    <source>
        <dbReference type="ARBA" id="ARBA00022676"/>
    </source>
</evidence>
<dbReference type="GO" id="GO:0009103">
    <property type="term" value="P:lipopolysaccharide biosynthetic process"/>
    <property type="evidence" value="ECO:0007669"/>
    <property type="project" value="UniProtKB-ARBA"/>
</dbReference>
<feature type="transmembrane region" description="Helical" evidence="8">
    <location>
        <begin position="360"/>
        <end position="381"/>
    </location>
</feature>
<feature type="transmembrane region" description="Helical" evidence="8">
    <location>
        <begin position="167"/>
        <end position="185"/>
    </location>
</feature>
<dbReference type="GO" id="GO:0005886">
    <property type="term" value="C:plasma membrane"/>
    <property type="evidence" value="ECO:0007669"/>
    <property type="project" value="UniProtKB-SubCell"/>
</dbReference>
<evidence type="ECO:0000256" key="2">
    <source>
        <dbReference type="ARBA" id="ARBA00022475"/>
    </source>
</evidence>
<sequence length="425" mass="48234">MKTFPWKQTAGLFFFILIFWMYFAGVILVPFHPDESTQIYMSADTSQHPFDLVYNPPMEMSDRLRYRLLDSPITRTLIGWGLTLQGKHSIPTDWNWSTTWIANELAGALPTSDVLLAARFSVAWLFPFSCLFLFLAVRQIDNKGSALIAVILMAFNSLILLHTRRAMAESSLICFFCASLWVLVCDPFRTIPSALFLGLAVNSKQTAIPYAGLGVLTIFFQKADSIRKKFWNLFLYLLILLVIFCILNPVFWKSPIEAVTKSVDLRAELSSRMEADYRVNHNPMEQGITLLVRVFFQPPACADVLNYQAETKNQEDRYFSQPLNNLTQGFINGTGLLILTVLGYVFLIRKLSNKKTTNRYSTVMFFAITLVSLVMLTFFTPVPFQRYYIILIPLFSTAQAAAITSLGKLIFQSKQKEAAGMGSLQ</sequence>
<evidence type="ECO:0000256" key="4">
    <source>
        <dbReference type="ARBA" id="ARBA00022679"/>
    </source>
</evidence>
<keyword evidence="4" id="KW-0808">Transferase</keyword>
<dbReference type="PANTHER" id="PTHR33908">
    <property type="entry name" value="MANNOSYLTRANSFERASE YKCB-RELATED"/>
    <property type="match status" value="1"/>
</dbReference>
<keyword evidence="6 8" id="KW-1133">Transmembrane helix</keyword>
<feature type="transmembrane region" description="Helical" evidence="8">
    <location>
        <begin position="144"/>
        <end position="161"/>
    </location>
</feature>
<evidence type="ECO:0008006" key="11">
    <source>
        <dbReference type="Google" id="ProtNLM"/>
    </source>
</evidence>
<dbReference type="EMBL" id="LGCK01000007">
    <property type="protein sequence ID" value="KPL72723.1"/>
    <property type="molecule type" value="Genomic_DNA"/>
</dbReference>
<keyword evidence="10" id="KW-1185">Reference proteome</keyword>
<keyword evidence="7 8" id="KW-0472">Membrane</keyword>
<feature type="transmembrane region" description="Helical" evidence="8">
    <location>
        <begin position="329"/>
        <end position="348"/>
    </location>
</feature>
<feature type="transmembrane region" description="Helical" evidence="8">
    <location>
        <begin position="230"/>
        <end position="252"/>
    </location>
</feature>
<dbReference type="InterPro" id="IPR050297">
    <property type="entry name" value="LipidA_mod_glycosyltrf_83"/>
</dbReference>
<evidence type="ECO:0000256" key="8">
    <source>
        <dbReference type="SAM" id="Phobius"/>
    </source>
</evidence>
<name>A0A0P6XCU7_9CHLR</name>
<proteinExistence type="predicted"/>
<keyword evidence="2" id="KW-1003">Cell membrane</keyword>
<protein>
    <recommendedName>
        <fullName evidence="11">Glycosyltransferase RgtA/B/C/D-like domain-containing protein</fullName>
    </recommendedName>
</protein>
<dbReference type="GO" id="GO:0016763">
    <property type="term" value="F:pentosyltransferase activity"/>
    <property type="evidence" value="ECO:0007669"/>
    <property type="project" value="TreeGrafter"/>
</dbReference>
<dbReference type="OrthoDB" id="163696at2"/>
<keyword evidence="3" id="KW-0328">Glycosyltransferase</keyword>
<feature type="transmembrane region" description="Helical" evidence="8">
    <location>
        <begin position="387"/>
        <end position="411"/>
    </location>
</feature>
<evidence type="ECO:0000256" key="5">
    <source>
        <dbReference type="ARBA" id="ARBA00022692"/>
    </source>
</evidence>
<organism evidence="9 10">
    <name type="scientific">Leptolinea tardivitalis</name>
    <dbReference type="NCBI Taxonomy" id="229920"/>
    <lineage>
        <taxon>Bacteria</taxon>
        <taxon>Bacillati</taxon>
        <taxon>Chloroflexota</taxon>
        <taxon>Anaerolineae</taxon>
        <taxon>Anaerolineales</taxon>
        <taxon>Anaerolineaceae</taxon>
        <taxon>Leptolinea</taxon>
    </lineage>
</organism>
<comment type="caution">
    <text evidence="9">The sequence shown here is derived from an EMBL/GenBank/DDBJ whole genome shotgun (WGS) entry which is preliminary data.</text>
</comment>
<evidence type="ECO:0000256" key="1">
    <source>
        <dbReference type="ARBA" id="ARBA00004651"/>
    </source>
</evidence>
<dbReference type="Proteomes" id="UP000050430">
    <property type="component" value="Unassembled WGS sequence"/>
</dbReference>
<dbReference type="STRING" id="229920.ADM99_06485"/>
<accession>A0A0P6XCU7</accession>
<keyword evidence="5 8" id="KW-0812">Transmembrane</keyword>
<dbReference type="PANTHER" id="PTHR33908:SF11">
    <property type="entry name" value="MEMBRANE PROTEIN"/>
    <property type="match status" value="1"/>
</dbReference>
<evidence type="ECO:0000256" key="6">
    <source>
        <dbReference type="ARBA" id="ARBA00022989"/>
    </source>
</evidence>
<dbReference type="RefSeq" id="WP_062421205.1">
    <property type="nucleotide sequence ID" value="NZ_BBYA01000008.1"/>
</dbReference>
<reference evidence="9 10" key="1">
    <citation type="submission" date="2015-07" db="EMBL/GenBank/DDBJ databases">
        <title>Genome sequence of Leptolinea tardivitalis DSM 16556.</title>
        <authorList>
            <person name="Hemp J."/>
            <person name="Ward L.M."/>
            <person name="Pace L.A."/>
            <person name="Fischer W.W."/>
        </authorList>
    </citation>
    <scope>NUCLEOTIDE SEQUENCE [LARGE SCALE GENOMIC DNA]</scope>
    <source>
        <strain evidence="9 10">YMTK-2</strain>
    </source>
</reference>
<feature type="transmembrane region" description="Helical" evidence="8">
    <location>
        <begin position="12"/>
        <end position="31"/>
    </location>
</feature>
<feature type="transmembrane region" description="Helical" evidence="8">
    <location>
        <begin position="116"/>
        <end position="137"/>
    </location>
</feature>
<gene>
    <name evidence="9" type="ORF">ADM99_06485</name>
</gene>
<evidence type="ECO:0000256" key="7">
    <source>
        <dbReference type="ARBA" id="ARBA00023136"/>
    </source>
</evidence>
<comment type="subcellular location">
    <subcellularLocation>
        <location evidence="1">Cell membrane</location>
        <topology evidence="1">Multi-pass membrane protein</topology>
    </subcellularLocation>
</comment>
<dbReference type="AlphaFoldDB" id="A0A0P6XCU7"/>
<evidence type="ECO:0000313" key="10">
    <source>
        <dbReference type="Proteomes" id="UP000050430"/>
    </source>
</evidence>